<feature type="compositionally biased region" description="Basic and acidic residues" evidence="1">
    <location>
        <begin position="12"/>
        <end position="24"/>
    </location>
</feature>
<accession>A0A4S2JW84</accession>
<dbReference type="EMBL" id="QBLH01003337">
    <property type="protein sequence ID" value="TGZ38859.1"/>
    <property type="molecule type" value="Genomic_DNA"/>
</dbReference>
<proteinExistence type="predicted"/>
<feature type="region of interest" description="Disordered" evidence="1">
    <location>
        <begin position="67"/>
        <end position="109"/>
    </location>
</feature>
<keyword evidence="3" id="KW-1185">Reference proteome</keyword>
<dbReference type="AlphaFoldDB" id="A0A4S2JW84"/>
<evidence type="ECO:0000256" key="1">
    <source>
        <dbReference type="SAM" id="MobiDB-lite"/>
    </source>
</evidence>
<feature type="region of interest" description="Disordered" evidence="1">
    <location>
        <begin position="1"/>
        <end position="24"/>
    </location>
</feature>
<evidence type="ECO:0000313" key="2">
    <source>
        <dbReference type="EMBL" id="TGZ38859.1"/>
    </source>
</evidence>
<organism evidence="2 3">
    <name type="scientific">Temnothorax longispinosus</name>
    <dbReference type="NCBI Taxonomy" id="300112"/>
    <lineage>
        <taxon>Eukaryota</taxon>
        <taxon>Metazoa</taxon>
        <taxon>Ecdysozoa</taxon>
        <taxon>Arthropoda</taxon>
        <taxon>Hexapoda</taxon>
        <taxon>Insecta</taxon>
        <taxon>Pterygota</taxon>
        <taxon>Neoptera</taxon>
        <taxon>Endopterygota</taxon>
        <taxon>Hymenoptera</taxon>
        <taxon>Apocrita</taxon>
        <taxon>Aculeata</taxon>
        <taxon>Formicoidea</taxon>
        <taxon>Formicidae</taxon>
        <taxon>Myrmicinae</taxon>
        <taxon>Temnothorax</taxon>
    </lineage>
</organism>
<gene>
    <name evidence="2" type="ORF">DBV15_09793</name>
</gene>
<reference evidence="2 3" key="1">
    <citation type="journal article" date="2019" name="Philos. Trans. R. Soc. Lond., B, Biol. Sci.">
        <title>Ant behaviour and brain gene expression of defending hosts depend on the ecological success of the intruding social parasite.</title>
        <authorList>
            <person name="Kaur R."/>
            <person name="Stoldt M."/>
            <person name="Jongepier E."/>
            <person name="Feldmeyer B."/>
            <person name="Menzel F."/>
            <person name="Bornberg-Bauer E."/>
            <person name="Foitzik S."/>
        </authorList>
    </citation>
    <scope>NUCLEOTIDE SEQUENCE [LARGE SCALE GENOMIC DNA]</scope>
    <source>
        <tissue evidence="2">Whole body</tissue>
    </source>
</reference>
<feature type="compositionally biased region" description="Basic residues" evidence="1">
    <location>
        <begin position="99"/>
        <end position="109"/>
    </location>
</feature>
<protein>
    <submittedName>
        <fullName evidence="2">Uncharacterized protein</fullName>
    </submittedName>
</protein>
<comment type="caution">
    <text evidence="2">The sequence shown here is derived from an EMBL/GenBank/DDBJ whole genome shotgun (WGS) entry which is preliminary data.</text>
</comment>
<sequence length="109" mass="12027">MSSNMDGVPIEVSDKAHIPRPCDKFNKSSQENVVGVWQILVTERGNGTYRVSAQHSSLRAFPPARQIAGRKGSGANSDAHTHIYKHTPRNQARGDQVRSKRKKDHGVAL</sequence>
<name>A0A4S2JW84_9HYME</name>
<dbReference type="Proteomes" id="UP000310200">
    <property type="component" value="Unassembled WGS sequence"/>
</dbReference>
<evidence type="ECO:0000313" key="3">
    <source>
        <dbReference type="Proteomes" id="UP000310200"/>
    </source>
</evidence>